<dbReference type="GO" id="GO:0031965">
    <property type="term" value="C:nuclear membrane"/>
    <property type="evidence" value="ECO:0007669"/>
    <property type="project" value="UniProtKB-SubCell"/>
</dbReference>
<dbReference type="Pfam" id="PF07738">
    <property type="entry name" value="Sad1_UNC"/>
    <property type="match status" value="1"/>
</dbReference>
<keyword evidence="6 10" id="KW-0175">Coiled coil</keyword>
<keyword evidence="15" id="KW-1185">Reference proteome</keyword>
<evidence type="ECO:0000256" key="11">
    <source>
        <dbReference type="SAM" id="MobiDB-lite"/>
    </source>
</evidence>
<keyword evidence="4" id="KW-0256">Endoplasmic reticulum</keyword>
<evidence type="ECO:0000256" key="9">
    <source>
        <dbReference type="ARBA" id="ARBA00054046"/>
    </source>
</evidence>
<dbReference type="GO" id="GO:0005789">
    <property type="term" value="C:endoplasmic reticulum membrane"/>
    <property type="evidence" value="ECO:0007669"/>
    <property type="project" value="UniProtKB-SubCell"/>
</dbReference>
<keyword evidence="5 12" id="KW-1133">Transmembrane helix</keyword>
<feature type="domain" description="SUN" evidence="13">
    <location>
        <begin position="139"/>
        <end position="299"/>
    </location>
</feature>
<dbReference type="GO" id="GO:0034975">
    <property type="term" value="P:protein folding in endoplasmic reticulum"/>
    <property type="evidence" value="ECO:0007669"/>
    <property type="project" value="TreeGrafter"/>
</dbReference>
<dbReference type="FunFam" id="2.60.120.260:FF:000062">
    <property type="entry name" value="Galactose-binding protein isoform 3"/>
    <property type="match status" value="1"/>
</dbReference>
<comment type="function">
    <text evidence="9">Encodes a member of the mid-SUN subfamily of SUN-domain proteins that is localized to both the nuclear envelope and the ER. It is involved in early seed development and nuclear morphology. [TAIR].</text>
</comment>
<feature type="coiled-coil region" evidence="10">
    <location>
        <begin position="396"/>
        <end position="423"/>
    </location>
</feature>
<feature type="transmembrane region" description="Helical" evidence="12">
    <location>
        <begin position="506"/>
        <end position="525"/>
    </location>
</feature>
<gene>
    <name evidence="14" type="ORF">RJ641_001403</name>
</gene>
<dbReference type="InterPro" id="IPR008979">
    <property type="entry name" value="Galactose-bd-like_sf"/>
</dbReference>
<name>A0AAN8W8G0_9MAGN</name>
<dbReference type="PANTHER" id="PTHR12953">
    <property type="entry name" value="MEMBRANE PROTEIN CH1 RELATED"/>
    <property type="match status" value="1"/>
</dbReference>
<comment type="subcellular location">
    <subcellularLocation>
        <location evidence="2">Endoplasmic reticulum membrane</location>
        <topology evidence="2">Multi-pass membrane protein</topology>
    </subcellularLocation>
    <subcellularLocation>
        <location evidence="1">Nucleus membrane</location>
        <topology evidence="1">Multi-pass membrane protein</topology>
    </subcellularLocation>
</comment>
<evidence type="ECO:0000259" key="13">
    <source>
        <dbReference type="PROSITE" id="PS51469"/>
    </source>
</evidence>
<evidence type="ECO:0000256" key="12">
    <source>
        <dbReference type="SAM" id="Phobius"/>
    </source>
</evidence>
<evidence type="ECO:0000313" key="14">
    <source>
        <dbReference type="EMBL" id="KAK6947930.1"/>
    </source>
</evidence>
<comment type="caution">
    <text evidence="14">The sequence shown here is derived from an EMBL/GenBank/DDBJ whole genome shotgun (WGS) entry which is preliminary data.</text>
</comment>
<evidence type="ECO:0000256" key="4">
    <source>
        <dbReference type="ARBA" id="ARBA00022824"/>
    </source>
</evidence>
<dbReference type="Gene3D" id="2.60.120.260">
    <property type="entry name" value="Galactose-binding domain-like"/>
    <property type="match status" value="1"/>
</dbReference>
<keyword evidence="3 12" id="KW-0812">Transmembrane</keyword>
<dbReference type="AlphaFoldDB" id="A0AAN8W8G0"/>
<dbReference type="SUPFAM" id="SSF49785">
    <property type="entry name" value="Galactose-binding domain-like"/>
    <property type="match status" value="1"/>
</dbReference>
<evidence type="ECO:0000256" key="3">
    <source>
        <dbReference type="ARBA" id="ARBA00022692"/>
    </source>
</evidence>
<reference evidence="14 15" key="1">
    <citation type="submission" date="2023-12" db="EMBL/GenBank/DDBJ databases">
        <title>A high-quality genome assembly for Dillenia turbinata (Dilleniales).</title>
        <authorList>
            <person name="Chanderbali A."/>
        </authorList>
    </citation>
    <scope>NUCLEOTIDE SEQUENCE [LARGE SCALE GENOMIC DNA]</scope>
    <source>
        <strain evidence="14">LSX21</strain>
        <tissue evidence="14">Leaf</tissue>
    </source>
</reference>
<organism evidence="14 15">
    <name type="scientific">Dillenia turbinata</name>
    <dbReference type="NCBI Taxonomy" id="194707"/>
    <lineage>
        <taxon>Eukaryota</taxon>
        <taxon>Viridiplantae</taxon>
        <taxon>Streptophyta</taxon>
        <taxon>Embryophyta</taxon>
        <taxon>Tracheophyta</taxon>
        <taxon>Spermatophyta</taxon>
        <taxon>Magnoliopsida</taxon>
        <taxon>eudicotyledons</taxon>
        <taxon>Gunneridae</taxon>
        <taxon>Pentapetalae</taxon>
        <taxon>Dilleniales</taxon>
        <taxon>Dilleniaceae</taxon>
        <taxon>Dillenia</taxon>
    </lineage>
</organism>
<dbReference type="PANTHER" id="PTHR12953:SF3">
    <property type="entry name" value="SUN DOMAIN-CONTAINING PROTEIN 5"/>
    <property type="match status" value="1"/>
</dbReference>
<dbReference type="InterPro" id="IPR012919">
    <property type="entry name" value="SUN_dom"/>
</dbReference>
<accession>A0AAN8W8G0</accession>
<evidence type="ECO:0000313" key="15">
    <source>
        <dbReference type="Proteomes" id="UP001370490"/>
    </source>
</evidence>
<feature type="transmembrane region" description="Helical" evidence="12">
    <location>
        <begin position="546"/>
        <end position="564"/>
    </location>
</feature>
<evidence type="ECO:0000256" key="5">
    <source>
        <dbReference type="ARBA" id="ARBA00022989"/>
    </source>
</evidence>
<sequence>MKKSRNGSIKTKFCHKISNHSDRCSKKIFHWLSFSFIFTLWCLFGSRHAYGDDNINSTKGVILETNASVVFPHGSTSCTSLVQRRRLEDAVSSVLGYSALMCEKKPQQQKSEKSENPQNVRPSPTYLNFDEFRSTKEKGPSIPSQLANITHRLNPDGEEYNYASASKGAKVLAYNKEAKGASNILGKDHDKYLRNPCYVEEKFVIVELSEETLVDAIKLANYEHYSSNFKEFELYGSLSYPTEKWFMLGKFVASNVKHSQRFVLPEPKWVRYLKLNLLTHYGSEHYCTLNVLEVYGVDAIERMLEDLIVAPVEPMPSRFPKLNLTSSPTSEQDLAPVNVMENDEVQNNVADAARGIEGAEDRQKPTFDAVSISNFPDPVNEVRQQPTARIPSDTVLKILMQKVRSLELNLSVLEEYIKELNRREGEVMPMLKEELLKLSLLLEKSKAEMQSLLEWKETMEKGITNFESWKAAVSSQMDVLVRQNSMLRLEVEKVIKDQATLETREIAVVTMSFILACVAIVKLVSTRAFTFFGTSEPGKVVPTSKGWVLILVSSFITMVMTVLYS</sequence>
<feature type="compositionally biased region" description="Polar residues" evidence="11">
    <location>
        <begin position="116"/>
        <end position="126"/>
    </location>
</feature>
<evidence type="ECO:0000256" key="8">
    <source>
        <dbReference type="ARBA" id="ARBA00023242"/>
    </source>
</evidence>
<evidence type="ECO:0000256" key="7">
    <source>
        <dbReference type="ARBA" id="ARBA00023136"/>
    </source>
</evidence>
<feature type="compositionally biased region" description="Basic and acidic residues" evidence="11">
    <location>
        <begin position="106"/>
        <end position="115"/>
    </location>
</feature>
<evidence type="ECO:0000256" key="1">
    <source>
        <dbReference type="ARBA" id="ARBA00004232"/>
    </source>
</evidence>
<keyword evidence="7 12" id="KW-0472">Membrane</keyword>
<evidence type="ECO:0000256" key="2">
    <source>
        <dbReference type="ARBA" id="ARBA00004477"/>
    </source>
</evidence>
<dbReference type="PROSITE" id="PS51469">
    <property type="entry name" value="SUN"/>
    <property type="match status" value="1"/>
</dbReference>
<proteinExistence type="predicted"/>
<dbReference type="EMBL" id="JBAMMX010000001">
    <property type="protein sequence ID" value="KAK6947930.1"/>
    <property type="molecule type" value="Genomic_DNA"/>
</dbReference>
<feature type="region of interest" description="Disordered" evidence="11">
    <location>
        <begin position="106"/>
        <end position="126"/>
    </location>
</feature>
<keyword evidence="8" id="KW-0539">Nucleus</keyword>
<evidence type="ECO:0000256" key="6">
    <source>
        <dbReference type="ARBA" id="ARBA00023054"/>
    </source>
</evidence>
<dbReference type="Proteomes" id="UP001370490">
    <property type="component" value="Unassembled WGS sequence"/>
</dbReference>
<dbReference type="InterPro" id="IPR045120">
    <property type="entry name" value="Suco/Slp1-like"/>
</dbReference>
<protein>
    <submittedName>
        <fullName evidence="14">SUN domain</fullName>
    </submittedName>
</protein>
<evidence type="ECO:0000256" key="10">
    <source>
        <dbReference type="SAM" id="Coils"/>
    </source>
</evidence>